<dbReference type="Proteomes" id="UP000033452">
    <property type="component" value="Unassembled WGS sequence"/>
</dbReference>
<feature type="transmembrane region" description="Helical" evidence="1">
    <location>
        <begin position="150"/>
        <end position="174"/>
    </location>
</feature>
<feature type="transmembrane region" description="Helical" evidence="1">
    <location>
        <begin position="396"/>
        <end position="417"/>
    </location>
</feature>
<feature type="transmembrane region" description="Helical" evidence="1">
    <location>
        <begin position="209"/>
        <end position="231"/>
    </location>
</feature>
<feature type="transmembrane region" description="Helical" evidence="1">
    <location>
        <begin position="353"/>
        <end position="375"/>
    </location>
</feature>
<keyword evidence="1" id="KW-0472">Membrane</keyword>
<feature type="transmembrane region" description="Helical" evidence="1">
    <location>
        <begin position="429"/>
        <end position="445"/>
    </location>
</feature>
<evidence type="ECO:0000313" key="3">
    <source>
        <dbReference type="Proteomes" id="UP000033452"/>
    </source>
</evidence>
<keyword evidence="3" id="KW-1185">Reference proteome</keyword>
<dbReference type="PANTHER" id="PTHR34219:SF3">
    <property type="entry name" value="BLL7967 PROTEIN"/>
    <property type="match status" value="1"/>
</dbReference>
<reference evidence="2 3" key="1">
    <citation type="journal article" date="2015" name="BMC Genomics">
        <title>Genome mining reveals unlocked bioactive potential of marine Gram-negative bacteria.</title>
        <authorList>
            <person name="Machado H."/>
            <person name="Sonnenschein E.C."/>
            <person name="Melchiorsen J."/>
            <person name="Gram L."/>
        </authorList>
    </citation>
    <scope>NUCLEOTIDE SEQUENCE [LARGE SCALE GENOMIC DNA]</scope>
    <source>
        <strain evidence="2 3">S2471</strain>
    </source>
</reference>
<dbReference type="OrthoDB" id="9776609at2"/>
<dbReference type="EMBL" id="JXYA01000065">
    <property type="protein sequence ID" value="KJZ05648.1"/>
    <property type="molecule type" value="Genomic_DNA"/>
</dbReference>
<name>A0A0F4QD74_9GAMM</name>
<feature type="transmembrane region" description="Helical" evidence="1">
    <location>
        <begin position="12"/>
        <end position="36"/>
    </location>
</feature>
<sequence length="529" mass="59164">MNNQTLKSLTNAHAWIGLIISTVLFVVFFAGAITLFKDNITSWERTPLLVDAGHNTAQPAFDKALATIEKNYQVDMHGGMFMYAPDQHNPFIEARFESELAQPDPITGEDHLHQALLLDAITGEIVASSDTHNYAHFLYKMHYDLGLGRAGLYFVGLITLFFFVAILSGIVIHWRKLFSKFFQYRKDGNKDKWLDAHNLIGTMGLPMHLMYAFTGLVFNMVIIYQISYAVILYQGNQEALLDAAGFDQPHLEEADKRMAMTGVDDMYRRAMATLGDVTIERISIEHFGDENAILVFATTSNEDFSLWREVRYLMSTQEQIYLTMDNYDNAVRGGLSTIASLHFGDFAGYGMRLAFFLFGLATAYVIITGNLMWIAKRAKQRNQSQRSLNFVRRLTSGSFIGVVAATAAGFALARALPVEHLGRAEFIERSFYLIWIVSIVISQLMRNQKLFCKALLSASAALFALTAISDWTLFYSTSSLLSGAALRDVLLVDTMLLLLAAICIAATKRVYAQESKAQRVSSQPLASEA</sequence>
<dbReference type="Pfam" id="PF03929">
    <property type="entry name" value="PepSY_TM"/>
    <property type="match status" value="1"/>
</dbReference>
<dbReference type="AlphaFoldDB" id="A0A0F4QD74"/>
<evidence type="ECO:0000313" key="2">
    <source>
        <dbReference type="EMBL" id="KJZ05648.1"/>
    </source>
</evidence>
<dbReference type="PANTHER" id="PTHR34219">
    <property type="entry name" value="IRON-REGULATED INNER MEMBRANE PROTEIN-RELATED"/>
    <property type="match status" value="1"/>
</dbReference>
<protein>
    <submittedName>
        <fullName evidence="2">Peptidase</fullName>
    </submittedName>
</protein>
<dbReference type="RefSeq" id="WP_046007159.1">
    <property type="nucleotide sequence ID" value="NZ_JXYA01000065.1"/>
</dbReference>
<feature type="transmembrane region" description="Helical" evidence="1">
    <location>
        <begin position="450"/>
        <end position="469"/>
    </location>
</feature>
<gene>
    <name evidence="2" type="ORF">TW77_22310</name>
</gene>
<keyword evidence="1" id="KW-0812">Transmembrane</keyword>
<dbReference type="InterPro" id="IPR005625">
    <property type="entry name" value="PepSY-ass_TM"/>
</dbReference>
<comment type="caution">
    <text evidence="2">The sequence shown here is derived from an EMBL/GenBank/DDBJ whole genome shotgun (WGS) entry which is preliminary data.</text>
</comment>
<feature type="transmembrane region" description="Helical" evidence="1">
    <location>
        <begin position="489"/>
        <end position="507"/>
    </location>
</feature>
<keyword evidence="1" id="KW-1133">Transmembrane helix</keyword>
<organism evidence="2 3">
    <name type="scientific">Pseudoalteromonas rubra</name>
    <dbReference type="NCBI Taxonomy" id="43658"/>
    <lineage>
        <taxon>Bacteria</taxon>
        <taxon>Pseudomonadati</taxon>
        <taxon>Pseudomonadota</taxon>
        <taxon>Gammaproteobacteria</taxon>
        <taxon>Alteromonadales</taxon>
        <taxon>Pseudoalteromonadaceae</taxon>
        <taxon>Pseudoalteromonas</taxon>
    </lineage>
</organism>
<proteinExistence type="predicted"/>
<dbReference type="PATRIC" id="fig|43658.5.peg.4703"/>
<accession>A0A0F4QD74</accession>
<evidence type="ECO:0000256" key="1">
    <source>
        <dbReference type="SAM" id="Phobius"/>
    </source>
</evidence>